<dbReference type="Gene3D" id="3.40.50.300">
    <property type="entry name" value="P-loop containing nucleotide triphosphate hydrolases"/>
    <property type="match status" value="2"/>
</dbReference>
<dbReference type="InterPro" id="IPR051268">
    <property type="entry name" value="Type-I_R_enzyme_R_subunit"/>
</dbReference>
<dbReference type="PANTHER" id="PTHR30195">
    <property type="entry name" value="TYPE I SITE-SPECIFIC DEOXYRIBONUCLEASE PROTEIN SUBUNIT M AND R"/>
    <property type="match status" value="1"/>
</dbReference>
<evidence type="ECO:0000313" key="13">
    <source>
        <dbReference type="Proteomes" id="UP001209229"/>
    </source>
</evidence>
<dbReference type="Pfam" id="PF11867">
    <property type="entry name" value="T1RH-like_C"/>
    <property type="match status" value="1"/>
</dbReference>
<evidence type="ECO:0000259" key="11">
    <source>
        <dbReference type="PROSITE" id="PS51192"/>
    </source>
</evidence>
<evidence type="ECO:0000256" key="5">
    <source>
        <dbReference type="ARBA" id="ARBA00022747"/>
    </source>
</evidence>
<dbReference type="RefSeq" id="WP_301189068.1">
    <property type="nucleotide sequence ID" value="NZ_JAPDPJ010000004.1"/>
</dbReference>
<dbReference type="SMART" id="SM00487">
    <property type="entry name" value="DEXDc"/>
    <property type="match status" value="1"/>
</dbReference>
<evidence type="ECO:0000313" key="12">
    <source>
        <dbReference type="EMBL" id="MCW3785497.1"/>
    </source>
</evidence>
<dbReference type="GO" id="GO:0003677">
    <property type="term" value="F:DNA binding"/>
    <property type="evidence" value="ECO:0007669"/>
    <property type="project" value="UniProtKB-KW"/>
</dbReference>
<dbReference type="Pfam" id="PF22679">
    <property type="entry name" value="T1R_D3-like"/>
    <property type="match status" value="1"/>
</dbReference>
<evidence type="ECO:0000256" key="7">
    <source>
        <dbReference type="ARBA" id="ARBA00022801"/>
    </source>
</evidence>
<dbReference type="Pfam" id="PF18766">
    <property type="entry name" value="SWI2_SNF2"/>
    <property type="match status" value="1"/>
</dbReference>
<dbReference type="InterPro" id="IPR040980">
    <property type="entry name" value="SWI2_SNF2"/>
</dbReference>
<keyword evidence="6" id="KW-0255">Endonuclease</keyword>
<protein>
    <recommendedName>
        <fullName evidence="10">Type I restriction enzyme endonuclease subunit</fullName>
        <shortName evidence="10">R protein</shortName>
        <ecNumber evidence="10">3.1.21.3</ecNumber>
    </recommendedName>
</protein>
<evidence type="ECO:0000256" key="1">
    <source>
        <dbReference type="ARBA" id="ARBA00000851"/>
    </source>
</evidence>
<dbReference type="NCBIfam" id="TIGR00348">
    <property type="entry name" value="hsdR"/>
    <property type="match status" value="1"/>
</dbReference>
<keyword evidence="5 10" id="KW-0680">Restriction system</keyword>
<dbReference type="Proteomes" id="UP001209229">
    <property type="component" value="Unassembled WGS sequence"/>
</dbReference>
<accession>A0AAE3M1I2</accession>
<dbReference type="CDD" id="cd18030">
    <property type="entry name" value="DEXHc_RE_I_HsdR"/>
    <property type="match status" value="1"/>
</dbReference>
<dbReference type="InterPro" id="IPR027417">
    <property type="entry name" value="P-loop_NTPase"/>
</dbReference>
<feature type="domain" description="Helicase ATP-binding" evidence="11">
    <location>
        <begin position="336"/>
        <end position="498"/>
    </location>
</feature>
<dbReference type="InterPro" id="IPR004473">
    <property type="entry name" value="Restrct_endonuc_typeI_HsdR"/>
</dbReference>
<dbReference type="InterPro" id="IPR014001">
    <property type="entry name" value="Helicase_ATP-bd"/>
</dbReference>
<dbReference type="InterPro" id="IPR007409">
    <property type="entry name" value="Restrct_endonuc_type1_HsdR_N"/>
</dbReference>
<keyword evidence="13" id="KW-1185">Reference proteome</keyword>
<dbReference type="GO" id="GO:0009035">
    <property type="term" value="F:type I site-specific deoxyribonuclease activity"/>
    <property type="evidence" value="ECO:0007669"/>
    <property type="project" value="UniProtKB-EC"/>
</dbReference>
<dbReference type="InterPro" id="IPR055180">
    <property type="entry name" value="HsdR_RecA-like_helicase_dom_2"/>
</dbReference>
<comment type="similarity">
    <text evidence="2 10">Belongs to the HsdR family.</text>
</comment>
<dbReference type="SUPFAM" id="SSF52540">
    <property type="entry name" value="P-loop containing nucleoside triphosphate hydrolases"/>
    <property type="match status" value="1"/>
</dbReference>
<dbReference type="CDD" id="cd18800">
    <property type="entry name" value="SF2_C_EcoR124I-like"/>
    <property type="match status" value="1"/>
</dbReference>
<dbReference type="GO" id="GO:0005524">
    <property type="term" value="F:ATP binding"/>
    <property type="evidence" value="ECO:0007669"/>
    <property type="project" value="UniProtKB-KW"/>
</dbReference>
<comment type="subunit">
    <text evidence="10">The type I restriction/modification system is composed of three polypeptides R, M and S.</text>
</comment>
<comment type="caution">
    <text evidence="12">The sequence shown here is derived from an EMBL/GenBank/DDBJ whole genome shotgun (WGS) entry which is preliminary data.</text>
</comment>
<evidence type="ECO:0000256" key="6">
    <source>
        <dbReference type="ARBA" id="ARBA00022759"/>
    </source>
</evidence>
<organism evidence="12 13">
    <name type="scientific">Plebeiibacterium sediminum</name>
    <dbReference type="NCBI Taxonomy" id="2992112"/>
    <lineage>
        <taxon>Bacteria</taxon>
        <taxon>Pseudomonadati</taxon>
        <taxon>Bacteroidota</taxon>
        <taxon>Bacteroidia</taxon>
        <taxon>Marinilabiliales</taxon>
        <taxon>Marinilabiliaceae</taxon>
        <taxon>Plebeiibacterium</taxon>
    </lineage>
</organism>
<evidence type="ECO:0000256" key="10">
    <source>
        <dbReference type="RuleBase" id="RU364115"/>
    </source>
</evidence>
<evidence type="ECO:0000256" key="9">
    <source>
        <dbReference type="ARBA" id="ARBA00023125"/>
    </source>
</evidence>
<evidence type="ECO:0000256" key="3">
    <source>
        <dbReference type="ARBA" id="ARBA00022722"/>
    </source>
</evidence>
<dbReference type="Gene3D" id="3.90.1570.50">
    <property type="match status" value="1"/>
</dbReference>
<evidence type="ECO:0000256" key="2">
    <source>
        <dbReference type="ARBA" id="ARBA00008598"/>
    </source>
</evidence>
<dbReference type="AlphaFoldDB" id="A0AAE3M1I2"/>
<dbReference type="InterPro" id="IPR021810">
    <property type="entry name" value="T1RH-like_C"/>
</dbReference>
<dbReference type="CDD" id="cd22332">
    <property type="entry name" value="HsdR_N"/>
    <property type="match status" value="1"/>
</dbReference>
<keyword evidence="3" id="KW-0540">Nuclease</keyword>
<evidence type="ECO:0000256" key="8">
    <source>
        <dbReference type="ARBA" id="ARBA00022840"/>
    </source>
</evidence>
<dbReference type="PROSITE" id="PS51192">
    <property type="entry name" value="HELICASE_ATP_BIND_1"/>
    <property type="match status" value="1"/>
</dbReference>
<comment type="catalytic activity">
    <reaction evidence="1 10">
        <text>Endonucleolytic cleavage of DNA to give random double-stranded fragments with terminal 5'-phosphates, ATP is simultaneously hydrolyzed.</text>
        <dbReference type="EC" id="3.1.21.3"/>
    </reaction>
</comment>
<sequence length="1083" mass="124617">MPAPSFLEDHISQIPALQLLINMGYHYVTPAQAMEWRKGKNSVVLFEDVLFSQLQKINSFTRKGKKYEFSDANISSAVLALKELPIHEGVMNANAAFYYLITLGKAFEQSIDGDKKSHSLQYIDWQNPENNVFHVTEEYSVVRDGRADTYRPDLVLFVNGIPTCIVECKSPALSGTKKPVELAIEQHARNFSADGIRSLYVYSSLLLSTATNEGSYATTGTPKEFWAKWKEQFPSKAAEKTYWSSLTELKNKPLSKADKDKLFSDRFKYVRNYFDSLEQENRPLTKQDELLFSLCAPLRMLDLIRNFTLYDDGIKKVARYQQYFAVNETIKRVSRFDNTGKRKGGVIWHTQGSGKSLTMVMLAQLLASDKNIRNPKILLVTDRIDLDDQISDTFKKCQKEVRQAKTGTHLAELINDNDDAIITTIINKFEAAVKQCKEPFTSPDIFILIDEGHRTQYGSFSVSMQRVFPNACFLAFTGTPLMKKEKSTAQKFGGYIGKAYTVTDAVEDGAVVPLLYEGRHNIMELNEKPLNNFFDMISEPLPDYGKAALKRKFNTVNELNKADQIVYARAWDISKHYTDFFQSNSEYYKPKAQLVAPTIKTALLYHEYLKTIGKVSSAVVVTRTDQREGIEDSFYNENEEKQREDAYFSAMEDKYGDLKTFEKSIINQFKNRDVPEILIVVAKLLTGFDAPNNTVLYLCRSLKEHTLLQAVARVNRVYPGKDYGYIVDYYGNLENLDNALDTYSGLEGFDKEDLEGTLTNINEEIKKLPQAHAELWDIFKSLQGKNLEPTAYEELLSAEDLRNKFYEKLSVFARMLKLALSSVDFVNNTEEDKINTYKDDAKFFLKLRVDVKRRYNDDISYKEYEPQVQKLINKHLSTDGEILKITDLVDIFNKEEREAEVEKIVGKAAQADHIASRTIKAINVKMQDDPIFYTKFADLIRQTIEDYHQKRIDEAEYLKRAKQFDKDFFEGNRDDAPEELADNEVALAFYNYSKSVYKDVELLKTKFHIEMGLVIDKTVKDHIYLNDKKIVDFHKNVDITGKINIELSDAIYDLLQKFDIDTNWDDIDHLIEECLKIAIHKYK</sequence>
<comment type="function">
    <text evidence="10">Subunit R is required for both nuclease and ATPase activities, but not for modification.</text>
</comment>
<dbReference type="EMBL" id="JAPDPJ010000004">
    <property type="protein sequence ID" value="MCW3785497.1"/>
    <property type="molecule type" value="Genomic_DNA"/>
</dbReference>
<keyword evidence="9 10" id="KW-0238">DNA-binding</keyword>
<name>A0AAE3M1I2_9BACT</name>
<proteinExistence type="inferred from homology"/>
<evidence type="ECO:0000256" key="4">
    <source>
        <dbReference type="ARBA" id="ARBA00022741"/>
    </source>
</evidence>
<dbReference type="GO" id="GO:0009307">
    <property type="term" value="P:DNA restriction-modification system"/>
    <property type="evidence" value="ECO:0007669"/>
    <property type="project" value="UniProtKB-KW"/>
</dbReference>
<keyword evidence="4 10" id="KW-0547">Nucleotide-binding</keyword>
<keyword evidence="8 10" id="KW-0067">ATP-binding</keyword>
<dbReference type="PANTHER" id="PTHR30195:SF15">
    <property type="entry name" value="TYPE I RESTRICTION ENZYME HINDI ENDONUCLEASE SUBUNIT"/>
    <property type="match status" value="1"/>
</dbReference>
<gene>
    <name evidence="12" type="ORF">OM075_03405</name>
</gene>
<dbReference type="EC" id="3.1.21.3" evidence="10"/>
<dbReference type="Pfam" id="PF04313">
    <property type="entry name" value="HSDR_N"/>
    <property type="match status" value="1"/>
</dbReference>
<reference evidence="12" key="1">
    <citation type="submission" date="2022-10" db="EMBL/GenBank/DDBJ databases">
        <authorList>
            <person name="Yu W.X."/>
        </authorList>
    </citation>
    <scope>NUCLEOTIDE SEQUENCE</scope>
    <source>
        <strain evidence="12">AAT</strain>
    </source>
</reference>
<keyword evidence="7 10" id="KW-0378">Hydrolase</keyword>